<reference evidence="2" key="1">
    <citation type="submission" date="2013-11" db="EMBL/GenBank/DDBJ databases">
        <title>The Genome Sequence of Phytophthora parasitica CJ02B3.</title>
        <authorList>
            <consortium name="The Broad Institute Genomics Platform"/>
            <person name="Russ C."/>
            <person name="Tyler B."/>
            <person name="Panabieres F."/>
            <person name="Shan W."/>
            <person name="Tripathy S."/>
            <person name="Grunwald N."/>
            <person name="Machado M."/>
            <person name="Johnson C.S."/>
            <person name="Arredondo F."/>
            <person name="Hong C."/>
            <person name="Coffey M."/>
            <person name="Young S.K."/>
            <person name="Zeng Q."/>
            <person name="Gargeya S."/>
            <person name="Fitzgerald M."/>
            <person name="Abouelleil A."/>
            <person name="Alvarado L."/>
            <person name="Chapman S.B."/>
            <person name="Gainer-Dewar J."/>
            <person name="Goldberg J."/>
            <person name="Griggs A."/>
            <person name="Gujja S."/>
            <person name="Hansen M."/>
            <person name="Howarth C."/>
            <person name="Imamovic A."/>
            <person name="Ireland A."/>
            <person name="Larimer J."/>
            <person name="McCowan C."/>
            <person name="Murphy C."/>
            <person name="Pearson M."/>
            <person name="Poon T.W."/>
            <person name="Priest M."/>
            <person name="Roberts A."/>
            <person name="Saif S."/>
            <person name="Shea T."/>
            <person name="Sykes S."/>
            <person name="Wortman J."/>
            <person name="Nusbaum C."/>
            <person name="Birren B."/>
        </authorList>
    </citation>
    <scope>NUCLEOTIDE SEQUENCE [LARGE SCALE GENOMIC DNA]</scope>
    <source>
        <strain evidence="2">CJ02B3</strain>
    </source>
</reference>
<name>W2HDM9_PHYNI</name>
<dbReference type="EMBL" id="KI685149">
    <property type="protein sequence ID" value="ETK92591.1"/>
    <property type="molecule type" value="Genomic_DNA"/>
</dbReference>
<evidence type="ECO:0000313" key="3">
    <source>
        <dbReference type="EMBL" id="ETL45998.1"/>
    </source>
</evidence>
<accession>W2HDM9</accession>
<dbReference type="Proteomes" id="UP000053236">
    <property type="component" value="Unassembled WGS sequence"/>
</dbReference>
<protein>
    <submittedName>
        <fullName evidence="2">Uncharacterized protein</fullName>
    </submittedName>
</protein>
<sequence length="257" mass="30298">CHFPASADTLGFASNNKHDIRFLRTAETNNEERWIFLDGLKNELSFMKLKWTARQKMTPQDKLSAKQLKETAKLEAALKKSKEKLESKALKAQRKVQEQEAKAKEKEKVAAQQLKQAHKLEALKQKEKKKEANELLKQDNMYNRWLVDVFSKFKFDMLKKKGLDPTTNPNYMHYEKYMDIYYGRYPDRLKTIEKVAESLKYSKCSVGWYFQLGFTSAARRVTRMHFAFCVQDDNEFPNPVDSFKREVRYHIGPGHIR</sequence>
<dbReference type="VEuPathDB" id="FungiDB:PPTG_08202"/>
<feature type="coiled-coil region" evidence="1">
    <location>
        <begin position="68"/>
        <end position="139"/>
    </location>
</feature>
<keyword evidence="1" id="KW-0175">Coiled coil</keyword>
<dbReference type="EMBL" id="KI671665">
    <property type="protein sequence ID" value="ETL45998.1"/>
    <property type="molecule type" value="Genomic_DNA"/>
</dbReference>
<organism evidence="2">
    <name type="scientific">Phytophthora nicotianae</name>
    <name type="common">Potato buckeye rot agent</name>
    <name type="synonym">Phytophthora parasitica</name>
    <dbReference type="NCBI Taxonomy" id="4792"/>
    <lineage>
        <taxon>Eukaryota</taxon>
        <taxon>Sar</taxon>
        <taxon>Stramenopiles</taxon>
        <taxon>Oomycota</taxon>
        <taxon>Peronosporomycetes</taxon>
        <taxon>Peronosporales</taxon>
        <taxon>Peronosporaceae</taxon>
        <taxon>Phytophthora</taxon>
    </lineage>
</organism>
<evidence type="ECO:0000313" key="2">
    <source>
        <dbReference type="EMBL" id="ETK92591.1"/>
    </source>
</evidence>
<reference evidence="3 4" key="2">
    <citation type="submission" date="2013-11" db="EMBL/GenBank/DDBJ databases">
        <title>The Genome Sequence of Phytophthora parasitica CJ05E6.</title>
        <authorList>
            <consortium name="The Broad Institute Genomics Platform"/>
            <person name="Russ C."/>
            <person name="Tyler B."/>
            <person name="Panabieres F."/>
            <person name="Shan W."/>
            <person name="Tripathy S."/>
            <person name="Grunwald N."/>
            <person name="Machado M."/>
            <person name="Johnson C.S."/>
            <person name="Arredondo F."/>
            <person name="Hong C."/>
            <person name="Coffey M."/>
            <person name="Young S.K."/>
            <person name="Zeng Q."/>
            <person name="Gargeya S."/>
            <person name="Fitzgerald M."/>
            <person name="Abouelleil A."/>
            <person name="Alvarado L."/>
            <person name="Chapman S.B."/>
            <person name="Gainer-Dewar J."/>
            <person name="Goldberg J."/>
            <person name="Griggs A."/>
            <person name="Gujja S."/>
            <person name="Hansen M."/>
            <person name="Howarth C."/>
            <person name="Imamovic A."/>
            <person name="Ireland A."/>
            <person name="Larimer J."/>
            <person name="McCowan C."/>
            <person name="Murphy C."/>
            <person name="Pearson M."/>
            <person name="Poon T.W."/>
            <person name="Priest M."/>
            <person name="Roberts A."/>
            <person name="Saif S."/>
            <person name="Shea T."/>
            <person name="Sykes S."/>
            <person name="Wortman J."/>
            <person name="Nusbaum C."/>
            <person name="Birren B."/>
        </authorList>
    </citation>
    <scope>NUCLEOTIDE SEQUENCE [LARGE SCALE GENOMIC DNA]</scope>
    <source>
        <strain evidence="3 4">CJ05E6</strain>
    </source>
</reference>
<evidence type="ECO:0000256" key="1">
    <source>
        <dbReference type="SAM" id="Coils"/>
    </source>
</evidence>
<dbReference type="AlphaFoldDB" id="W2HDM9"/>
<proteinExistence type="predicted"/>
<evidence type="ECO:0000313" key="4">
    <source>
        <dbReference type="Proteomes" id="UP000053864"/>
    </source>
</evidence>
<dbReference type="Proteomes" id="UP000053864">
    <property type="component" value="Unassembled WGS sequence"/>
</dbReference>
<gene>
    <name evidence="2" type="ORF">L915_04086</name>
    <name evidence="3" type="ORF">L916_04038</name>
</gene>
<feature type="non-terminal residue" evidence="2">
    <location>
        <position position="1"/>
    </location>
</feature>